<gene>
    <name evidence="11" type="primary">gmr_8</name>
    <name evidence="10" type="ORF">Lmor_2977</name>
    <name evidence="11" type="ORF">NCTC12239_02246</name>
</gene>
<keyword evidence="5" id="KW-0175">Coiled coil</keyword>
<evidence type="ECO:0000256" key="5">
    <source>
        <dbReference type="SAM" id="Coils"/>
    </source>
</evidence>
<reference evidence="11 13" key="2">
    <citation type="submission" date="2018-06" db="EMBL/GenBank/DDBJ databases">
        <authorList>
            <consortium name="Pathogen Informatics"/>
            <person name="Doyle S."/>
        </authorList>
    </citation>
    <scope>NUCLEOTIDE SEQUENCE [LARGE SCALE GENOMIC DNA]</scope>
    <source>
        <strain evidence="11 13">NCTC12239</strain>
    </source>
</reference>
<dbReference type="InterPro" id="IPR000700">
    <property type="entry name" value="PAS-assoc_C"/>
</dbReference>
<dbReference type="SUPFAM" id="SSF55785">
    <property type="entry name" value="PYP-like sensor domain (PAS domain)"/>
    <property type="match status" value="2"/>
</dbReference>
<dbReference type="InterPro" id="IPR029787">
    <property type="entry name" value="Nucleotide_cyclase"/>
</dbReference>
<dbReference type="PROSITE" id="PS50113">
    <property type="entry name" value="PAC"/>
    <property type="match status" value="1"/>
</dbReference>
<evidence type="ECO:0000259" key="9">
    <source>
        <dbReference type="PROSITE" id="PS50887"/>
    </source>
</evidence>
<feature type="domain" description="GGDEF" evidence="9">
    <location>
        <begin position="401"/>
        <end position="534"/>
    </location>
</feature>
<dbReference type="FunFam" id="3.20.20.450:FF:000001">
    <property type="entry name" value="Cyclic di-GMP phosphodiesterase yahA"/>
    <property type="match status" value="1"/>
</dbReference>
<feature type="domain" description="PAS" evidence="6">
    <location>
        <begin position="241"/>
        <end position="314"/>
    </location>
</feature>
<dbReference type="Pfam" id="PF00990">
    <property type="entry name" value="GGDEF"/>
    <property type="match status" value="1"/>
</dbReference>
<feature type="domain" description="EAL" evidence="8">
    <location>
        <begin position="543"/>
        <end position="797"/>
    </location>
</feature>
<evidence type="ECO:0000259" key="6">
    <source>
        <dbReference type="PROSITE" id="PS50112"/>
    </source>
</evidence>
<dbReference type="Pfam" id="PF13188">
    <property type="entry name" value="PAS_8"/>
    <property type="match status" value="1"/>
</dbReference>
<feature type="domain" description="PAC" evidence="7">
    <location>
        <begin position="317"/>
        <end position="369"/>
    </location>
</feature>
<dbReference type="SMART" id="SM00267">
    <property type="entry name" value="GGDEF"/>
    <property type="match status" value="1"/>
</dbReference>
<dbReference type="Gene3D" id="3.30.70.270">
    <property type="match status" value="1"/>
</dbReference>
<keyword evidence="12" id="KW-1185">Reference proteome</keyword>
<dbReference type="PANTHER" id="PTHR44757">
    <property type="entry name" value="DIGUANYLATE CYCLASE DGCP"/>
    <property type="match status" value="1"/>
</dbReference>
<dbReference type="NCBIfam" id="TIGR00229">
    <property type="entry name" value="sensory_box"/>
    <property type="match status" value="1"/>
</dbReference>
<dbReference type="PROSITE" id="PS50883">
    <property type="entry name" value="EAL"/>
    <property type="match status" value="1"/>
</dbReference>
<dbReference type="PROSITE" id="PS50112">
    <property type="entry name" value="PAS"/>
    <property type="match status" value="1"/>
</dbReference>
<keyword evidence="11" id="KW-0378">Hydrolase</keyword>
<dbReference type="GO" id="GO:0071732">
    <property type="term" value="P:cellular response to nitric oxide"/>
    <property type="evidence" value="ECO:0007669"/>
    <property type="project" value="UniProtKB-ARBA"/>
</dbReference>
<dbReference type="InterPro" id="IPR000014">
    <property type="entry name" value="PAS"/>
</dbReference>
<dbReference type="CDD" id="cd00130">
    <property type="entry name" value="PAS"/>
    <property type="match status" value="1"/>
</dbReference>
<evidence type="ECO:0000256" key="1">
    <source>
        <dbReference type="ARBA" id="ARBA00001946"/>
    </source>
</evidence>
<dbReference type="Gene3D" id="3.20.20.450">
    <property type="entry name" value="EAL domain"/>
    <property type="match status" value="1"/>
</dbReference>
<keyword evidence="3" id="KW-0973">c-di-GMP</keyword>
<evidence type="ECO:0000313" key="10">
    <source>
        <dbReference type="EMBL" id="KTD30870.1"/>
    </source>
</evidence>
<dbReference type="SUPFAM" id="SSF141868">
    <property type="entry name" value="EAL domain-like"/>
    <property type="match status" value="1"/>
</dbReference>
<evidence type="ECO:0000313" key="11">
    <source>
        <dbReference type="EMBL" id="STX63303.1"/>
    </source>
</evidence>
<comment type="cofactor">
    <cofactor evidence="1">
        <name>Mg(2+)</name>
        <dbReference type="ChEBI" id="CHEBI:18420"/>
    </cofactor>
</comment>
<dbReference type="InterPro" id="IPR052155">
    <property type="entry name" value="Biofilm_reg_signaling"/>
</dbReference>
<protein>
    <recommendedName>
        <fullName evidence="2">cyclic-guanylate-specific phosphodiesterase</fullName>
        <ecNumber evidence="2">3.1.4.52</ecNumber>
    </recommendedName>
</protein>
<dbReference type="FunFam" id="3.30.70.270:FF:000001">
    <property type="entry name" value="Diguanylate cyclase domain protein"/>
    <property type="match status" value="1"/>
</dbReference>
<dbReference type="CDD" id="cd01948">
    <property type="entry name" value="EAL"/>
    <property type="match status" value="1"/>
</dbReference>
<name>A0A378JXC0_9GAMM</name>
<organism evidence="11 13">
    <name type="scientific">Legionella moravica</name>
    <dbReference type="NCBI Taxonomy" id="39962"/>
    <lineage>
        <taxon>Bacteria</taxon>
        <taxon>Pseudomonadati</taxon>
        <taxon>Pseudomonadota</taxon>
        <taxon>Gammaproteobacteria</taxon>
        <taxon>Legionellales</taxon>
        <taxon>Legionellaceae</taxon>
        <taxon>Legionella</taxon>
    </lineage>
</organism>
<evidence type="ECO:0000256" key="4">
    <source>
        <dbReference type="ARBA" id="ARBA00051114"/>
    </source>
</evidence>
<evidence type="ECO:0000259" key="7">
    <source>
        <dbReference type="PROSITE" id="PS50113"/>
    </source>
</evidence>
<reference evidence="10 12" key="1">
    <citation type="submission" date="2015-11" db="EMBL/GenBank/DDBJ databases">
        <title>Genomic analysis of 38 Legionella species identifies large and diverse effector repertoires.</title>
        <authorList>
            <person name="Burstein D."/>
            <person name="Amaro F."/>
            <person name="Zusman T."/>
            <person name="Lifshitz Z."/>
            <person name="Cohen O."/>
            <person name="Gilbert J.A."/>
            <person name="Pupko T."/>
            <person name="Shuman H.A."/>
            <person name="Segal G."/>
        </authorList>
    </citation>
    <scope>NUCLEOTIDE SEQUENCE [LARGE SCALE GENOMIC DNA]</scope>
    <source>
        <strain evidence="10 12">ATCC 43877</strain>
    </source>
</reference>
<dbReference type="AlphaFoldDB" id="A0A378JXC0"/>
<proteinExistence type="predicted"/>
<dbReference type="InterPro" id="IPR035919">
    <property type="entry name" value="EAL_sf"/>
</dbReference>
<evidence type="ECO:0000313" key="12">
    <source>
        <dbReference type="Proteomes" id="UP000054985"/>
    </source>
</evidence>
<dbReference type="SMART" id="SM00052">
    <property type="entry name" value="EAL"/>
    <property type="match status" value="1"/>
</dbReference>
<evidence type="ECO:0000256" key="3">
    <source>
        <dbReference type="ARBA" id="ARBA00022636"/>
    </source>
</evidence>
<dbReference type="Gene3D" id="3.30.450.20">
    <property type="entry name" value="PAS domain"/>
    <property type="match status" value="2"/>
</dbReference>
<dbReference type="SMART" id="SM00086">
    <property type="entry name" value="PAC"/>
    <property type="match status" value="1"/>
</dbReference>
<dbReference type="InterPro" id="IPR035965">
    <property type="entry name" value="PAS-like_dom_sf"/>
</dbReference>
<dbReference type="Proteomes" id="UP000254040">
    <property type="component" value="Unassembled WGS sequence"/>
</dbReference>
<dbReference type="Proteomes" id="UP000054985">
    <property type="component" value="Unassembled WGS sequence"/>
</dbReference>
<feature type="coiled-coil region" evidence="5">
    <location>
        <begin position="297"/>
        <end position="327"/>
    </location>
</feature>
<dbReference type="PROSITE" id="PS50887">
    <property type="entry name" value="GGDEF"/>
    <property type="match status" value="1"/>
</dbReference>
<sequence>MFINCTFGSLFAKVNTEDAVNHHEGHSSEGCMRRQEINYEKVAAAAEKIKKRGKEPSVTDIRDELGVLGNHPGLSDLLEQWYHTQPEFQRSSKSPLTENISVKTDEILEKNIELEKSLSLLRATLESTADGIMMVNGHGAVVDWNQKFVEMWRIPSYMLESGKESMSFEYILEQLIDPQSLISDVQYLYQNPEWQGELPELIFKDGRIYERFTQPQRVGSQIVGRVYSFRDVTQKRLAQDELRIRERAIEASTHGIAIIDISTNENKVIYVNRAFERTTEYTEQQALGKSLVSLLGSNSEEVNNKRIELAIRELREEMVEMESIKRNGTVYWCEISVAPVKDSLGNVKHYVCILNDITQRRDMENQLVMQATYDSLTHLPNRVLLMDRVDQAILLAKKKKSILAFMFLDLDRFKMTNDTLGHNMGDKLLQAISNRLLIATDDFDTVARLGGDEFVILLSEIDSYQQAEIMAEGILRSIEKPIQIDQHSLKITASLGISYYPRDGGDYESLMKSADLSMYHAKDSGRNTYRVYEPEMNRRVINHMQLDSALRDALKNNELFLVYQPLIDLKQSKVIGFEALMRWHSKILGLVSPVDFIPMAEENGLILELGEWAMHEACRQMKEWQTRGLKDLSIAVNISGRQFRQTNLPDMVSRALKSSGLQAKYLELELTESLLIEDIDLVVETMYSLKDMGTKLVIDDFGTGYSSLSYLKQFPVDKLKIDRSFINEMASNPNDAAIAKAIINLGHSLNIQVLAEGIETEFQRDFVVSHGCDFAQGYLYKAPDLPDKIYEFLIGLPQAKIKNS</sequence>
<dbReference type="SUPFAM" id="SSF55073">
    <property type="entry name" value="Nucleotide cyclase"/>
    <property type="match status" value="1"/>
</dbReference>
<dbReference type="SMART" id="SM00091">
    <property type="entry name" value="PAS"/>
    <property type="match status" value="2"/>
</dbReference>
<dbReference type="EC" id="3.1.4.52" evidence="2"/>
<evidence type="ECO:0000256" key="2">
    <source>
        <dbReference type="ARBA" id="ARBA00012282"/>
    </source>
</evidence>
<evidence type="ECO:0000313" key="13">
    <source>
        <dbReference type="Proteomes" id="UP000254040"/>
    </source>
</evidence>
<dbReference type="GO" id="GO:0071111">
    <property type="term" value="F:cyclic-guanylate-specific phosphodiesterase activity"/>
    <property type="evidence" value="ECO:0007669"/>
    <property type="project" value="UniProtKB-EC"/>
</dbReference>
<dbReference type="Pfam" id="PF13426">
    <property type="entry name" value="PAS_9"/>
    <property type="match status" value="1"/>
</dbReference>
<dbReference type="EMBL" id="LNYN01000042">
    <property type="protein sequence ID" value="KTD30870.1"/>
    <property type="molecule type" value="Genomic_DNA"/>
</dbReference>
<dbReference type="CDD" id="cd01949">
    <property type="entry name" value="GGDEF"/>
    <property type="match status" value="1"/>
</dbReference>
<dbReference type="Pfam" id="PF00563">
    <property type="entry name" value="EAL"/>
    <property type="match status" value="1"/>
</dbReference>
<dbReference type="EMBL" id="UGOG01000001">
    <property type="protein sequence ID" value="STX63303.1"/>
    <property type="molecule type" value="Genomic_DNA"/>
</dbReference>
<dbReference type="STRING" id="39962.Lmor_2977"/>
<dbReference type="InterPro" id="IPR043128">
    <property type="entry name" value="Rev_trsase/Diguanyl_cyclase"/>
</dbReference>
<accession>A0A378JXC0</accession>
<dbReference type="InterPro" id="IPR001610">
    <property type="entry name" value="PAC"/>
</dbReference>
<comment type="catalytic activity">
    <reaction evidence="4">
        <text>3',3'-c-di-GMP + H2O = 5'-phosphoguanylyl(3'-&gt;5')guanosine + H(+)</text>
        <dbReference type="Rhea" id="RHEA:24902"/>
        <dbReference type="ChEBI" id="CHEBI:15377"/>
        <dbReference type="ChEBI" id="CHEBI:15378"/>
        <dbReference type="ChEBI" id="CHEBI:58754"/>
        <dbReference type="ChEBI" id="CHEBI:58805"/>
        <dbReference type="EC" id="3.1.4.52"/>
    </reaction>
    <physiologicalReaction direction="left-to-right" evidence="4">
        <dbReference type="Rhea" id="RHEA:24903"/>
    </physiologicalReaction>
</comment>
<dbReference type="PANTHER" id="PTHR44757:SF2">
    <property type="entry name" value="BIOFILM ARCHITECTURE MAINTENANCE PROTEIN MBAA"/>
    <property type="match status" value="1"/>
</dbReference>
<dbReference type="InterPro" id="IPR001633">
    <property type="entry name" value="EAL_dom"/>
</dbReference>
<evidence type="ECO:0000259" key="8">
    <source>
        <dbReference type="PROSITE" id="PS50883"/>
    </source>
</evidence>
<dbReference type="NCBIfam" id="TIGR00254">
    <property type="entry name" value="GGDEF"/>
    <property type="match status" value="1"/>
</dbReference>
<dbReference type="InterPro" id="IPR000160">
    <property type="entry name" value="GGDEF_dom"/>
</dbReference>